<evidence type="ECO:0000256" key="3">
    <source>
        <dbReference type="ARBA" id="ARBA00016797"/>
    </source>
</evidence>
<dbReference type="SUPFAM" id="SSF52402">
    <property type="entry name" value="Adenine nucleotide alpha hydrolases-like"/>
    <property type="match status" value="1"/>
</dbReference>
<evidence type="ECO:0000313" key="11">
    <source>
        <dbReference type="Proteomes" id="UP000318661"/>
    </source>
</evidence>
<dbReference type="InterPro" id="IPR000049">
    <property type="entry name" value="ET-Flavoprotein_bsu_CS"/>
</dbReference>
<dbReference type="InterPro" id="IPR014729">
    <property type="entry name" value="Rossmann-like_a/b/a_fold"/>
</dbReference>
<dbReference type="InterPro" id="IPR014730">
    <property type="entry name" value="ETF_a/b_N"/>
</dbReference>
<dbReference type="PIRSF" id="PIRSF000090">
    <property type="entry name" value="Beta-ETF"/>
    <property type="match status" value="1"/>
</dbReference>
<evidence type="ECO:0000256" key="7">
    <source>
        <dbReference type="ARBA" id="ARBA00042002"/>
    </source>
</evidence>
<proteinExistence type="inferred from homology"/>
<comment type="function">
    <text evidence="6">The electron transfer flavoprotein serves as a specific electron acceptor for other dehydrogenases. It transfers the electrons to the main respiratory chain via ETF-ubiquinone oxidoreductase (ETF dehydrogenase).</text>
</comment>
<evidence type="ECO:0000259" key="9">
    <source>
        <dbReference type="SMART" id="SM00893"/>
    </source>
</evidence>
<keyword evidence="4" id="KW-0813">Transport</keyword>
<name>A0A537KUA3_9BACT</name>
<organism evidence="10 11">
    <name type="scientific">Candidatus Segetimicrobium genomatis</name>
    <dbReference type="NCBI Taxonomy" id="2569760"/>
    <lineage>
        <taxon>Bacteria</taxon>
        <taxon>Bacillati</taxon>
        <taxon>Candidatus Sysuimicrobiota</taxon>
        <taxon>Candidatus Sysuimicrobiia</taxon>
        <taxon>Candidatus Sysuimicrobiales</taxon>
        <taxon>Candidatus Segetimicrobiaceae</taxon>
        <taxon>Candidatus Segetimicrobium</taxon>
    </lineage>
</organism>
<comment type="cofactor">
    <cofactor evidence="8">
        <name>AMP</name>
        <dbReference type="ChEBI" id="CHEBI:456215"/>
    </cofactor>
</comment>
<dbReference type="Proteomes" id="UP000318661">
    <property type="component" value="Unassembled WGS sequence"/>
</dbReference>
<evidence type="ECO:0000256" key="5">
    <source>
        <dbReference type="ARBA" id="ARBA00022982"/>
    </source>
</evidence>
<evidence type="ECO:0000313" key="10">
    <source>
        <dbReference type="EMBL" id="TMI99323.1"/>
    </source>
</evidence>
<dbReference type="PANTHER" id="PTHR21294:SF8">
    <property type="entry name" value="ELECTRON TRANSFER FLAVOPROTEIN SUBUNIT BETA"/>
    <property type="match status" value="1"/>
</dbReference>
<gene>
    <name evidence="10" type="ORF">E6G99_13365</name>
</gene>
<dbReference type="GO" id="GO:0009055">
    <property type="term" value="F:electron transfer activity"/>
    <property type="evidence" value="ECO:0007669"/>
    <property type="project" value="InterPro"/>
</dbReference>
<dbReference type="PANTHER" id="PTHR21294">
    <property type="entry name" value="ELECTRON TRANSFER FLAVOPROTEIN BETA-SUBUNIT"/>
    <property type="match status" value="1"/>
</dbReference>
<evidence type="ECO:0000256" key="2">
    <source>
        <dbReference type="ARBA" id="ARBA00011355"/>
    </source>
</evidence>
<dbReference type="AlphaFoldDB" id="A0A537KUA3"/>
<feature type="domain" description="Electron transfer flavoprotein alpha/beta-subunit N-terminal" evidence="9">
    <location>
        <begin position="23"/>
        <end position="214"/>
    </location>
</feature>
<sequence length="264" mass="27430">MNIIVCIKQVPDTEAPIRIKADGSGIDDTGLTLVMNYYDEHATEAGLRLREQFGGTVTLVSVGAERVKEALRTGLAMGADDALLVSDPALAGADHLGIARVLAAVIRTLPHDVVICGKLSTDDNAATVGAALAEYLGLPQATAIAHLDVDGGGAGAVVHREVEGGVEVLAVPFPAVLTVERSLNEPRYPSLPGIMKARRKEIKTVTLEHLGLDAADVGMAAARATLVRLSPPPARKAGRIVEGDAAQAVSAIISFLKDEAKVLS</sequence>
<dbReference type="Pfam" id="PF01012">
    <property type="entry name" value="ETF"/>
    <property type="match status" value="1"/>
</dbReference>
<keyword evidence="5" id="KW-0249">Electron transport</keyword>
<evidence type="ECO:0000256" key="4">
    <source>
        <dbReference type="ARBA" id="ARBA00022448"/>
    </source>
</evidence>
<dbReference type="Gene3D" id="3.40.50.620">
    <property type="entry name" value="HUPs"/>
    <property type="match status" value="1"/>
</dbReference>
<accession>A0A537KUA3</accession>
<dbReference type="CDD" id="cd01714">
    <property type="entry name" value="ETF_beta"/>
    <property type="match status" value="1"/>
</dbReference>
<reference evidence="10 11" key="1">
    <citation type="journal article" date="2019" name="Nat. Microbiol.">
        <title>Mediterranean grassland soil C-N compound turnover is dependent on rainfall and depth, and is mediated by genomically divergent microorganisms.</title>
        <authorList>
            <person name="Diamond S."/>
            <person name="Andeer P.F."/>
            <person name="Li Z."/>
            <person name="Crits-Christoph A."/>
            <person name="Burstein D."/>
            <person name="Anantharaman K."/>
            <person name="Lane K.R."/>
            <person name="Thomas B.C."/>
            <person name="Pan C."/>
            <person name="Northen T.R."/>
            <person name="Banfield J.F."/>
        </authorList>
    </citation>
    <scope>NUCLEOTIDE SEQUENCE [LARGE SCALE GENOMIC DNA]</scope>
    <source>
        <strain evidence="10">NP_2</strain>
    </source>
</reference>
<dbReference type="SMART" id="SM00893">
    <property type="entry name" value="ETF"/>
    <property type="match status" value="1"/>
</dbReference>
<comment type="caution">
    <text evidence="10">The sequence shown here is derived from an EMBL/GenBank/DDBJ whole genome shotgun (WGS) entry which is preliminary data.</text>
</comment>
<dbReference type="InterPro" id="IPR012255">
    <property type="entry name" value="ETF_b"/>
</dbReference>
<dbReference type="EMBL" id="VBAJ01000374">
    <property type="protein sequence ID" value="TMI99323.1"/>
    <property type="molecule type" value="Genomic_DNA"/>
</dbReference>
<comment type="similarity">
    <text evidence="1">Belongs to the ETF beta-subunit/FixA family.</text>
</comment>
<evidence type="ECO:0000256" key="6">
    <source>
        <dbReference type="ARBA" id="ARBA00025649"/>
    </source>
</evidence>
<dbReference type="PROSITE" id="PS01065">
    <property type="entry name" value="ETF_BETA"/>
    <property type="match status" value="1"/>
</dbReference>
<evidence type="ECO:0000256" key="1">
    <source>
        <dbReference type="ARBA" id="ARBA00007557"/>
    </source>
</evidence>
<comment type="subunit">
    <text evidence="2">Heterodimer of an alpha and a beta subunit.</text>
</comment>
<evidence type="ECO:0000256" key="8">
    <source>
        <dbReference type="ARBA" id="ARBA00049933"/>
    </source>
</evidence>
<dbReference type="InterPro" id="IPR033948">
    <property type="entry name" value="ETF_beta_N"/>
</dbReference>
<protein>
    <recommendedName>
        <fullName evidence="3">Electron transfer flavoprotein subunit beta</fullName>
    </recommendedName>
    <alternativeName>
        <fullName evidence="7">Electron transfer flavoprotein small subunit</fullName>
    </alternativeName>
</protein>